<proteinExistence type="predicted"/>
<keyword evidence="2" id="KW-0489">Methyltransferase</keyword>
<reference evidence="2 3" key="1">
    <citation type="submission" date="2016-10" db="EMBL/GenBank/DDBJ databases">
        <authorList>
            <person name="de Groot N.N."/>
        </authorList>
    </citation>
    <scope>NUCLEOTIDE SEQUENCE [LARGE SCALE GENOMIC DNA]</scope>
    <source>
        <strain evidence="2 3">47C3B</strain>
    </source>
</reference>
<dbReference type="EMBL" id="FNAI01000019">
    <property type="protein sequence ID" value="SDF50483.1"/>
    <property type="molecule type" value="Genomic_DNA"/>
</dbReference>
<protein>
    <submittedName>
        <fullName evidence="2">Methyltransferase domain-containing protein</fullName>
    </submittedName>
</protein>
<gene>
    <name evidence="2" type="ORF">SAMN05216464_11935</name>
</gene>
<feature type="domain" description="Methyltransferase type 11" evidence="1">
    <location>
        <begin position="49"/>
        <end position="140"/>
    </location>
</feature>
<name>A0A1G7LM49_9SPHI</name>
<dbReference type="AlphaFoldDB" id="A0A1G7LM49"/>
<dbReference type="Gene3D" id="3.40.50.150">
    <property type="entry name" value="Vaccinia Virus protein VP39"/>
    <property type="match status" value="1"/>
</dbReference>
<evidence type="ECO:0000259" key="1">
    <source>
        <dbReference type="Pfam" id="PF08241"/>
    </source>
</evidence>
<keyword evidence="3" id="KW-1185">Reference proteome</keyword>
<dbReference type="SUPFAM" id="SSF53335">
    <property type="entry name" value="S-adenosyl-L-methionine-dependent methyltransferases"/>
    <property type="match status" value="1"/>
</dbReference>
<dbReference type="Proteomes" id="UP000199072">
    <property type="component" value="Unassembled WGS sequence"/>
</dbReference>
<accession>A0A1G7LM49</accession>
<dbReference type="GO" id="GO:0032259">
    <property type="term" value="P:methylation"/>
    <property type="evidence" value="ECO:0007669"/>
    <property type="project" value="UniProtKB-KW"/>
</dbReference>
<dbReference type="OrthoDB" id="703529at2"/>
<dbReference type="GO" id="GO:0008757">
    <property type="term" value="F:S-adenosylmethionine-dependent methyltransferase activity"/>
    <property type="evidence" value="ECO:0007669"/>
    <property type="project" value="InterPro"/>
</dbReference>
<dbReference type="Pfam" id="PF08241">
    <property type="entry name" value="Methyltransf_11"/>
    <property type="match status" value="1"/>
</dbReference>
<dbReference type="InterPro" id="IPR029063">
    <property type="entry name" value="SAM-dependent_MTases_sf"/>
</dbReference>
<evidence type="ECO:0000313" key="3">
    <source>
        <dbReference type="Proteomes" id="UP000199072"/>
    </source>
</evidence>
<dbReference type="STRING" id="1391627.SAMN05216464_11935"/>
<dbReference type="RefSeq" id="WP_091155867.1">
    <property type="nucleotide sequence ID" value="NZ_FNAI01000019.1"/>
</dbReference>
<organism evidence="2 3">
    <name type="scientific">Mucilaginibacter pineti</name>
    <dbReference type="NCBI Taxonomy" id="1391627"/>
    <lineage>
        <taxon>Bacteria</taxon>
        <taxon>Pseudomonadati</taxon>
        <taxon>Bacteroidota</taxon>
        <taxon>Sphingobacteriia</taxon>
        <taxon>Sphingobacteriales</taxon>
        <taxon>Sphingobacteriaceae</taxon>
        <taxon>Mucilaginibacter</taxon>
    </lineage>
</organism>
<evidence type="ECO:0000313" key="2">
    <source>
        <dbReference type="EMBL" id="SDF50483.1"/>
    </source>
</evidence>
<dbReference type="InterPro" id="IPR013216">
    <property type="entry name" value="Methyltransf_11"/>
</dbReference>
<sequence length="208" mass="23907">MINENEKPEFWEYAFINKQEMWGFEPSKSAVLTKDFFVEKLVKNILIPGIGYGRNAQTFRDHEIAVTGIEISKTAINMAKKHYGTGMTIYHGSVTDMPFDDCLYDGIFCYALIHLLDGGEREKLINDCYNQLTDNGYMVFTAISKDAPTYGQGKLVSKDRYEIFDGVKMFFYDRESINAEFSKAGLFEITEIMENYPFFLIKCKKGDS</sequence>
<keyword evidence="2" id="KW-0808">Transferase</keyword>
<dbReference type="CDD" id="cd02440">
    <property type="entry name" value="AdoMet_MTases"/>
    <property type="match status" value="1"/>
</dbReference>